<comment type="caution">
    <text evidence="10">The sequence shown here is derived from an EMBL/GenBank/DDBJ whole genome shotgun (WGS) entry which is preliminary data.</text>
</comment>
<comment type="similarity">
    <text evidence="7">Belongs to the glycosyltransferase 87 family.</text>
</comment>
<keyword evidence="5 9" id="KW-1133">Transmembrane helix</keyword>
<feature type="transmembrane region" description="Helical" evidence="9">
    <location>
        <begin position="412"/>
        <end position="429"/>
    </location>
</feature>
<evidence type="ECO:0000313" key="11">
    <source>
        <dbReference type="Proteomes" id="UP000248806"/>
    </source>
</evidence>
<evidence type="ECO:0000256" key="8">
    <source>
        <dbReference type="SAM" id="MobiDB-lite"/>
    </source>
</evidence>
<evidence type="ECO:0000256" key="1">
    <source>
        <dbReference type="ARBA" id="ARBA00004651"/>
    </source>
</evidence>
<reference evidence="10 11" key="1">
    <citation type="submission" date="2018-06" db="EMBL/GenBank/DDBJ databases">
        <title>Genomic Encyclopedia of Archaeal and Bacterial Type Strains, Phase II (KMG-II): from individual species to whole genera.</title>
        <authorList>
            <person name="Goeker M."/>
        </authorList>
    </citation>
    <scope>NUCLEOTIDE SEQUENCE [LARGE SCALE GENOMIC DNA]</scope>
    <source>
        <strain evidence="10 11">ATCC BAA-1881</strain>
    </source>
</reference>
<keyword evidence="2" id="KW-1003">Cell membrane</keyword>
<proteinExistence type="inferred from homology"/>
<dbReference type="Pfam" id="PF09594">
    <property type="entry name" value="GT87"/>
    <property type="match status" value="1"/>
</dbReference>
<dbReference type="RefSeq" id="WP_111318506.1">
    <property type="nucleotide sequence ID" value="NZ_BIFX01000001.1"/>
</dbReference>
<feature type="transmembrane region" description="Helical" evidence="9">
    <location>
        <begin position="76"/>
        <end position="96"/>
    </location>
</feature>
<accession>A0A326UCK2</accession>
<comment type="subcellular location">
    <subcellularLocation>
        <location evidence="1">Cell membrane</location>
        <topology evidence="1">Multi-pass membrane protein</topology>
    </subcellularLocation>
</comment>
<evidence type="ECO:0000256" key="6">
    <source>
        <dbReference type="ARBA" id="ARBA00023136"/>
    </source>
</evidence>
<feature type="transmembrane region" description="Helical" evidence="9">
    <location>
        <begin position="117"/>
        <end position="138"/>
    </location>
</feature>
<gene>
    <name evidence="10" type="ORF">EI42_00516</name>
</gene>
<dbReference type="OrthoDB" id="3277249at2"/>
<dbReference type="InterPro" id="IPR018584">
    <property type="entry name" value="GT87"/>
</dbReference>
<organism evidence="10 11">
    <name type="scientific">Thermosporothrix hazakensis</name>
    <dbReference type="NCBI Taxonomy" id="644383"/>
    <lineage>
        <taxon>Bacteria</taxon>
        <taxon>Bacillati</taxon>
        <taxon>Chloroflexota</taxon>
        <taxon>Ktedonobacteria</taxon>
        <taxon>Ktedonobacterales</taxon>
        <taxon>Thermosporotrichaceae</taxon>
        <taxon>Thermosporothrix</taxon>
    </lineage>
</organism>
<feature type="transmembrane region" description="Helical" evidence="9">
    <location>
        <begin position="251"/>
        <end position="269"/>
    </location>
</feature>
<evidence type="ECO:0000256" key="5">
    <source>
        <dbReference type="ARBA" id="ARBA00022989"/>
    </source>
</evidence>
<evidence type="ECO:0000256" key="9">
    <source>
        <dbReference type="SAM" id="Phobius"/>
    </source>
</evidence>
<dbReference type="GO" id="GO:0016758">
    <property type="term" value="F:hexosyltransferase activity"/>
    <property type="evidence" value="ECO:0007669"/>
    <property type="project" value="InterPro"/>
</dbReference>
<sequence>MAQQSVLTTTQTTRQEQKNSAPLPRWMRYFFIQETAQDQRKIADLQRRAVWIALALILLSLNEIDHGWYFPFLGPVASLIPLFLLLGCFASVWMALRTRKPEASRTRQPFPTRGQRVVLILTLILSIAGFIQFGRGIIMCFLPPEFSNDGTTLDTNAAMLLVDGRNPYTDSNMLDIFRNQHFELQPSWTTPLRQGQFADRLDYPSEPEIRSVLNTALKAGEAPEFESRVSYPALSFLTLLPFALLNTYNVLPFYILSYLLIIFVAWKAVHPALRPWALLLAMANIPMWASTVGGNLDIFCALLVILAWLFKDSRWLSGLFLGLAIATKQTSWFLVPFYFIMIFRNYDLKETLHRGSIAAAVALVFNLPFFLWDPQAFVAGVLAPIADPMFPMGIGIINLSVTKLIPFLPEKVYTVVEGLTMLGTLALYWRISRKAPEAALLLAFVPLVFAWRSLPSYFYCIAFPIYIVMGARINPALEKFSLIAWARRLVRTTQVPAHA</sequence>
<evidence type="ECO:0000256" key="2">
    <source>
        <dbReference type="ARBA" id="ARBA00022475"/>
    </source>
</evidence>
<evidence type="ECO:0000256" key="4">
    <source>
        <dbReference type="ARBA" id="ARBA00022692"/>
    </source>
</evidence>
<dbReference type="GO" id="GO:0005886">
    <property type="term" value="C:plasma membrane"/>
    <property type="evidence" value="ECO:0007669"/>
    <property type="project" value="UniProtKB-SubCell"/>
</dbReference>
<keyword evidence="3" id="KW-0808">Transferase</keyword>
<feature type="transmembrane region" description="Helical" evidence="9">
    <location>
        <begin position="276"/>
        <end position="309"/>
    </location>
</feature>
<keyword evidence="4 9" id="KW-0812">Transmembrane</keyword>
<evidence type="ECO:0000256" key="3">
    <source>
        <dbReference type="ARBA" id="ARBA00022679"/>
    </source>
</evidence>
<feature type="transmembrane region" description="Helical" evidence="9">
    <location>
        <begin position="49"/>
        <end position="70"/>
    </location>
</feature>
<feature type="region of interest" description="Disordered" evidence="8">
    <location>
        <begin position="1"/>
        <end position="20"/>
    </location>
</feature>
<name>A0A326UCK2_THEHA</name>
<feature type="transmembrane region" description="Helical" evidence="9">
    <location>
        <begin position="377"/>
        <end position="400"/>
    </location>
</feature>
<dbReference type="EMBL" id="QKUF01000001">
    <property type="protein sequence ID" value="PZW36342.1"/>
    <property type="molecule type" value="Genomic_DNA"/>
</dbReference>
<feature type="transmembrane region" description="Helical" evidence="9">
    <location>
        <begin position="352"/>
        <end position="371"/>
    </location>
</feature>
<protein>
    <submittedName>
        <fullName evidence="10">Uncharacterized protein DUF2029</fullName>
    </submittedName>
</protein>
<keyword evidence="6 9" id="KW-0472">Membrane</keyword>
<dbReference type="Proteomes" id="UP000248806">
    <property type="component" value="Unassembled WGS sequence"/>
</dbReference>
<dbReference type="AlphaFoldDB" id="A0A326UCK2"/>
<evidence type="ECO:0000313" key="10">
    <source>
        <dbReference type="EMBL" id="PZW36342.1"/>
    </source>
</evidence>
<feature type="transmembrane region" description="Helical" evidence="9">
    <location>
        <begin position="315"/>
        <end position="340"/>
    </location>
</feature>
<evidence type="ECO:0000256" key="7">
    <source>
        <dbReference type="ARBA" id="ARBA00024033"/>
    </source>
</evidence>
<feature type="transmembrane region" description="Helical" evidence="9">
    <location>
        <begin position="449"/>
        <end position="469"/>
    </location>
</feature>
<keyword evidence="11" id="KW-1185">Reference proteome</keyword>